<proteinExistence type="predicted"/>
<sequence>MVSKEEMWRKARKTWWPSSSALLNPLKESLVPSLKFQLVFLMDNVCSVLK</sequence>
<keyword evidence="2" id="KW-1185">Reference proteome</keyword>
<organism evidence="1 2">
    <name type="scientific">Melipona bicolor</name>
    <dbReference type="NCBI Taxonomy" id="60889"/>
    <lineage>
        <taxon>Eukaryota</taxon>
        <taxon>Metazoa</taxon>
        <taxon>Ecdysozoa</taxon>
        <taxon>Arthropoda</taxon>
        <taxon>Hexapoda</taxon>
        <taxon>Insecta</taxon>
        <taxon>Pterygota</taxon>
        <taxon>Neoptera</taxon>
        <taxon>Endopterygota</taxon>
        <taxon>Hymenoptera</taxon>
        <taxon>Apocrita</taxon>
        <taxon>Aculeata</taxon>
        <taxon>Apoidea</taxon>
        <taxon>Anthophila</taxon>
        <taxon>Apidae</taxon>
        <taxon>Melipona</taxon>
    </lineage>
</organism>
<accession>A0AA40FZU9</accession>
<dbReference type="Proteomes" id="UP001177670">
    <property type="component" value="Unassembled WGS sequence"/>
</dbReference>
<protein>
    <submittedName>
        <fullName evidence="1">Uncharacterized protein</fullName>
    </submittedName>
</protein>
<dbReference type="AlphaFoldDB" id="A0AA40FZU9"/>
<name>A0AA40FZU9_9HYME</name>
<comment type="caution">
    <text evidence="1">The sequence shown here is derived from an EMBL/GenBank/DDBJ whole genome shotgun (WGS) entry which is preliminary data.</text>
</comment>
<evidence type="ECO:0000313" key="1">
    <source>
        <dbReference type="EMBL" id="KAK1128377.1"/>
    </source>
</evidence>
<evidence type="ECO:0000313" key="2">
    <source>
        <dbReference type="Proteomes" id="UP001177670"/>
    </source>
</evidence>
<gene>
    <name evidence="1" type="ORF">K0M31_002841</name>
</gene>
<dbReference type="EMBL" id="JAHYIQ010000010">
    <property type="protein sequence ID" value="KAK1128377.1"/>
    <property type="molecule type" value="Genomic_DNA"/>
</dbReference>
<reference evidence="1" key="1">
    <citation type="submission" date="2021-10" db="EMBL/GenBank/DDBJ databases">
        <title>Melipona bicolor Genome sequencing and assembly.</title>
        <authorList>
            <person name="Araujo N.S."/>
            <person name="Arias M.C."/>
        </authorList>
    </citation>
    <scope>NUCLEOTIDE SEQUENCE</scope>
    <source>
        <strain evidence="1">USP_2M_L1-L4_2017</strain>
        <tissue evidence="1">Whole body</tissue>
    </source>
</reference>